<feature type="domain" description="YceM-like C-terminal" evidence="2">
    <location>
        <begin position="138"/>
        <end position="237"/>
    </location>
</feature>
<dbReference type="InterPro" id="IPR036291">
    <property type="entry name" value="NAD(P)-bd_dom_sf"/>
</dbReference>
<reference evidence="3 4" key="1">
    <citation type="submission" date="2018-11" db="EMBL/GenBank/DDBJ databases">
        <title>Genomic Encyclopedia of Type Strains, Phase IV (KMG-IV): sequencing the most valuable type-strain genomes for metagenomic binning, comparative biology and taxonomic classification.</title>
        <authorList>
            <person name="Goeker M."/>
        </authorList>
    </citation>
    <scope>NUCLEOTIDE SEQUENCE [LARGE SCALE GENOMIC DNA]</scope>
    <source>
        <strain evidence="3 4">DSM 26537</strain>
    </source>
</reference>
<dbReference type="PANTHER" id="PTHR43708:SF4">
    <property type="entry name" value="OXIDOREDUCTASE YCEM-RELATED"/>
    <property type="match status" value="1"/>
</dbReference>
<dbReference type="EMBL" id="RJVG01000007">
    <property type="protein sequence ID" value="ROR27114.1"/>
    <property type="molecule type" value="Genomic_DNA"/>
</dbReference>
<dbReference type="Gene3D" id="3.40.50.720">
    <property type="entry name" value="NAD(P)-binding Rossmann-like Domain"/>
    <property type="match status" value="1"/>
</dbReference>
<keyword evidence="4" id="KW-1185">Reference proteome</keyword>
<dbReference type="InterPro" id="IPR000683">
    <property type="entry name" value="Gfo/Idh/MocA-like_OxRdtase_N"/>
</dbReference>
<evidence type="ECO:0000259" key="2">
    <source>
        <dbReference type="Pfam" id="PF21378"/>
    </source>
</evidence>
<dbReference type="InterPro" id="IPR051317">
    <property type="entry name" value="Gfo/Idh/MocA_oxidoreduct"/>
</dbReference>
<sequence>MRIGIIGIGDIAKKAYLPVMTRKKNLEIILCSRNEELLKDLMNSYRGIHYVTSVKTLIESGVKAAFIHAATSAHYGICKELLDNGIHVYVDKPISYKIEETRELYELAKKNNLILRVGFNRRKAPLIADMKKLKKPDVVIYQKNRVDLPADIREYIYDDFIHVVDSIRYLLGEDIENFLVKGKVVNNLLYSVTLQVISRNGTAIGIMNRESGKTEERIEFICPGEKRIVEDLNNLTVYKDGIEIRQKFGDWEPVLYRRGFEQITDTFLEDVTEQDRFLEKDEDSLKTHELCELIVEQLSVK</sequence>
<dbReference type="AlphaFoldDB" id="A0A3N1XK65"/>
<dbReference type="Pfam" id="PF21378">
    <property type="entry name" value="YceM-like_C"/>
    <property type="match status" value="1"/>
</dbReference>
<gene>
    <name evidence="3" type="ORF">EDD66_10728</name>
</gene>
<evidence type="ECO:0000259" key="1">
    <source>
        <dbReference type="Pfam" id="PF01408"/>
    </source>
</evidence>
<dbReference type="Pfam" id="PF01408">
    <property type="entry name" value="GFO_IDH_MocA"/>
    <property type="match status" value="1"/>
</dbReference>
<feature type="domain" description="Gfo/Idh/MocA-like oxidoreductase N-terminal" evidence="1">
    <location>
        <begin position="1"/>
        <end position="119"/>
    </location>
</feature>
<comment type="caution">
    <text evidence="3">The sequence shown here is derived from an EMBL/GenBank/DDBJ whole genome shotgun (WGS) entry which is preliminary data.</text>
</comment>
<evidence type="ECO:0000313" key="4">
    <source>
        <dbReference type="Proteomes" id="UP000273083"/>
    </source>
</evidence>
<organism evidence="3 4">
    <name type="scientific">Mobilisporobacter senegalensis</name>
    <dbReference type="NCBI Taxonomy" id="1329262"/>
    <lineage>
        <taxon>Bacteria</taxon>
        <taxon>Bacillati</taxon>
        <taxon>Bacillota</taxon>
        <taxon>Clostridia</taxon>
        <taxon>Lachnospirales</taxon>
        <taxon>Lachnospiraceae</taxon>
        <taxon>Mobilisporobacter</taxon>
    </lineage>
</organism>
<dbReference type="OrthoDB" id="9781966at2"/>
<dbReference type="Gene3D" id="3.30.360.10">
    <property type="entry name" value="Dihydrodipicolinate Reductase, domain 2"/>
    <property type="match status" value="1"/>
</dbReference>
<dbReference type="RefSeq" id="WP_123609813.1">
    <property type="nucleotide sequence ID" value="NZ_RJVG01000007.1"/>
</dbReference>
<name>A0A3N1XK65_9FIRM</name>
<dbReference type="Proteomes" id="UP000273083">
    <property type="component" value="Unassembled WGS sequence"/>
</dbReference>
<dbReference type="GO" id="GO:0000166">
    <property type="term" value="F:nucleotide binding"/>
    <property type="evidence" value="ECO:0007669"/>
    <property type="project" value="InterPro"/>
</dbReference>
<proteinExistence type="predicted"/>
<protein>
    <submittedName>
        <fullName evidence="3">Virulence factor</fullName>
    </submittedName>
</protein>
<dbReference type="SUPFAM" id="SSF55347">
    <property type="entry name" value="Glyceraldehyde-3-phosphate dehydrogenase-like, C-terminal domain"/>
    <property type="match status" value="1"/>
</dbReference>
<dbReference type="InterPro" id="IPR048477">
    <property type="entry name" value="YceM-like_C"/>
</dbReference>
<accession>A0A3N1XK65</accession>
<dbReference type="PANTHER" id="PTHR43708">
    <property type="entry name" value="CONSERVED EXPRESSED OXIDOREDUCTASE (EUROFUNG)"/>
    <property type="match status" value="1"/>
</dbReference>
<evidence type="ECO:0000313" key="3">
    <source>
        <dbReference type="EMBL" id="ROR27114.1"/>
    </source>
</evidence>
<dbReference type="SUPFAM" id="SSF51735">
    <property type="entry name" value="NAD(P)-binding Rossmann-fold domains"/>
    <property type="match status" value="1"/>
</dbReference>